<keyword evidence="3 4" id="KW-0597">Phosphoprotein</keyword>
<dbReference type="InterPro" id="IPR001789">
    <property type="entry name" value="Sig_transdc_resp-reg_receiver"/>
</dbReference>
<dbReference type="InterPro" id="IPR036097">
    <property type="entry name" value="HisK_dim/P_sf"/>
</dbReference>
<reference evidence="10 11" key="1">
    <citation type="submission" date="2020-02" db="EMBL/GenBank/DDBJ databases">
        <authorList>
            <person name="Babadi Z.K."/>
            <person name="Risdian C."/>
            <person name="Ebrahimipour G.H."/>
            <person name="Wink J."/>
        </authorList>
    </citation>
    <scope>NUCLEOTIDE SEQUENCE [LARGE SCALE GENOMIC DNA]</scope>
    <source>
        <strain evidence="10 11">ZKHCc1 1396</strain>
    </source>
</reference>
<dbReference type="SMART" id="SM00387">
    <property type="entry name" value="HATPase_c"/>
    <property type="match status" value="1"/>
</dbReference>
<feature type="coiled-coil region" evidence="5">
    <location>
        <begin position="298"/>
        <end position="343"/>
    </location>
</feature>
<evidence type="ECO:0000313" key="10">
    <source>
        <dbReference type="EMBL" id="MBE4749603.1"/>
    </source>
</evidence>
<evidence type="ECO:0000259" key="7">
    <source>
        <dbReference type="PROSITE" id="PS50109"/>
    </source>
</evidence>
<evidence type="ECO:0000256" key="6">
    <source>
        <dbReference type="SAM" id="MobiDB-lite"/>
    </source>
</evidence>
<dbReference type="Pfam" id="PF00072">
    <property type="entry name" value="Response_reg"/>
    <property type="match status" value="2"/>
</dbReference>
<dbReference type="SMART" id="SM00091">
    <property type="entry name" value="PAS"/>
    <property type="match status" value="2"/>
</dbReference>
<dbReference type="Gene3D" id="3.40.50.2300">
    <property type="match status" value="2"/>
</dbReference>
<evidence type="ECO:0000259" key="8">
    <source>
        <dbReference type="PROSITE" id="PS50110"/>
    </source>
</evidence>
<dbReference type="SUPFAM" id="SSF52172">
    <property type="entry name" value="CheY-like"/>
    <property type="match status" value="2"/>
</dbReference>
<evidence type="ECO:0000256" key="3">
    <source>
        <dbReference type="ARBA" id="ARBA00022553"/>
    </source>
</evidence>
<dbReference type="PANTHER" id="PTHR43065:SF49">
    <property type="entry name" value="HISTIDINE KINASE"/>
    <property type="match status" value="1"/>
</dbReference>
<dbReference type="SMART" id="SM00448">
    <property type="entry name" value="REC"/>
    <property type="match status" value="2"/>
</dbReference>
<accession>A0ABR9PNV5</accession>
<feature type="domain" description="PAC" evidence="9">
    <location>
        <begin position="86"/>
        <end position="143"/>
    </location>
</feature>
<sequence length="883" mass="96276">MQAPFDFQKLFELSPNPYMLLDRDLRYVTANAAYLRVTASRLEDLVGRYVFEAFPHDPDDPANASLRMLRDSFFRVLNEGVLDTLALIPYRVPRHTEQGVVVEDRFWSATHTPLLDGAGKVAFILQHTMDVTELQQLKQAMREVEGLSSREPGPQLEGGVFLRAKAVQEANLTLDGERKHLRRLFEAAPGFMCSLRGPDHVFELVNRAYLQLIGHRDILGKPIREALPEVAGQGYFELLDGVLTSGEPFVGHGMRVMLQRVPGGVLEEAFVDLVYQPIVEPDGRVSGIFVQGHDMTAQKRAEGELARHRDHLEELVRERTRALEESEAERRQTEAALRQAQKMEAVGKLTGGVAHDFNNLLQVVSGNLQLLQRDMAGDAKAQRRLETALGAVERGARLSSQLLAFARRQPLAPTALSVGRLVRDMDDLLRRALGEDVEVETVIAGGLWNTSVDRNQLENVILNLAINARDAMDGRGKLTIEAGNAMLDDHYALLHPEVTAGQYVMLAISDTGSGMAPEVMERAFEPFFTTKPEGRGTGLGLSMVYGFVKQSGGHVKIYSEVGHGTSLKIYLPRTFQAAVQPTETATGQVEGGTETILVVEDDPAVRGTVVEVLGELGYRVLKATDGQSALAVIQSGLPVDLLFTDVVMPGPVRSPELARQAKELLPDLEVLFTSGYTENAIVHGGRLDPGVSLLSKPYRREDLARKIRAMLKNREQRLAAKGPRLPAPTAVAPQAPAPASASPGARAGGGELKGPLRILLVEDDADIRESACELLTDMGHGVHAVESAEAARAVLGTDPIDVLFTDVTLPGMSGVALAREAVRRFPTLRIVIASGDSRAVTSESGKELERAVLLPKPYDLDQMERALTQVSAALPDAPRTRAP</sequence>
<organism evidence="10 11">
    <name type="scientific">Corallococcus soli</name>
    <dbReference type="NCBI Taxonomy" id="2710757"/>
    <lineage>
        <taxon>Bacteria</taxon>
        <taxon>Pseudomonadati</taxon>
        <taxon>Myxococcota</taxon>
        <taxon>Myxococcia</taxon>
        <taxon>Myxococcales</taxon>
        <taxon>Cystobacterineae</taxon>
        <taxon>Myxococcaceae</taxon>
        <taxon>Corallococcus</taxon>
    </lineage>
</organism>
<dbReference type="InterPro" id="IPR003661">
    <property type="entry name" value="HisK_dim/P_dom"/>
</dbReference>
<dbReference type="PROSITE" id="PS50109">
    <property type="entry name" value="HIS_KIN"/>
    <property type="match status" value="1"/>
</dbReference>
<dbReference type="InterPro" id="IPR000700">
    <property type="entry name" value="PAS-assoc_C"/>
</dbReference>
<evidence type="ECO:0000313" key="11">
    <source>
        <dbReference type="Proteomes" id="UP001516472"/>
    </source>
</evidence>
<dbReference type="InterPro" id="IPR005467">
    <property type="entry name" value="His_kinase_dom"/>
</dbReference>
<dbReference type="InterPro" id="IPR000014">
    <property type="entry name" value="PAS"/>
</dbReference>
<dbReference type="CDD" id="cd16919">
    <property type="entry name" value="HATPase_CckA-like"/>
    <property type="match status" value="1"/>
</dbReference>
<dbReference type="CDD" id="cd18161">
    <property type="entry name" value="REC_hyHK_blue-like"/>
    <property type="match status" value="1"/>
</dbReference>
<dbReference type="RefSeq" id="WP_193349019.1">
    <property type="nucleotide sequence ID" value="NZ_CBCSIP010000058.1"/>
</dbReference>
<dbReference type="SMART" id="SM00388">
    <property type="entry name" value="HisKA"/>
    <property type="match status" value="1"/>
</dbReference>
<dbReference type="Pfam" id="PF08448">
    <property type="entry name" value="PAS_4"/>
    <property type="match status" value="2"/>
</dbReference>
<dbReference type="InterPro" id="IPR013656">
    <property type="entry name" value="PAS_4"/>
</dbReference>
<dbReference type="CDD" id="cd00130">
    <property type="entry name" value="PAS"/>
    <property type="match status" value="1"/>
</dbReference>
<dbReference type="CDD" id="cd00082">
    <property type="entry name" value="HisKA"/>
    <property type="match status" value="1"/>
</dbReference>
<dbReference type="InterPro" id="IPR036890">
    <property type="entry name" value="HATPase_C_sf"/>
</dbReference>
<dbReference type="Proteomes" id="UP001516472">
    <property type="component" value="Unassembled WGS sequence"/>
</dbReference>
<evidence type="ECO:0000256" key="5">
    <source>
        <dbReference type="SAM" id="Coils"/>
    </source>
</evidence>
<protein>
    <recommendedName>
        <fullName evidence="2">histidine kinase</fullName>
        <ecNumber evidence="2">2.7.13.3</ecNumber>
    </recommendedName>
</protein>
<comment type="caution">
    <text evidence="10">The sequence shown here is derived from an EMBL/GenBank/DDBJ whole genome shotgun (WGS) entry which is preliminary data.</text>
</comment>
<comment type="catalytic activity">
    <reaction evidence="1">
        <text>ATP + protein L-histidine = ADP + protein N-phospho-L-histidine.</text>
        <dbReference type="EC" id="2.7.13.3"/>
    </reaction>
</comment>
<keyword evidence="5" id="KW-0175">Coiled coil</keyword>
<feature type="domain" description="PAC" evidence="9">
    <location>
        <begin position="252"/>
        <end position="307"/>
    </location>
</feature>
<dbReference type="PROSITE" id="PS50113">
    <property type="entry name" value="PAC"/>
    <property type="match status" value="2"/>
</dbReference>
<dbReference type="Gene3D" id="3.30.450.20">
    <property type="entry name" value="PAS domain"/>
    <property type="match status" value="2"/>
</dbReference>
<dbReference type="PANTHER" id="PTHR43065">
    <property type="entry name" value="SENSOR HISTIDINE KINASE"/>
    <property type="match status" value="1"/>
</dbReference>
<dbReference type="PRINTS" id="PR00344">
    <property type="entry name" value="BCTRLSENSOR"/>
</dbReference>
<evidence type="ECO:0000256" key="4">
    <source>
        <dbReference type="PROSITE-ProRule" id="PRU00169"/>
    </source>
</evidence>
<evidence type="ECO:0000256" key="2">
    <source>
        <dbReference type="ARBA" id="ARBA00012438"/>
    </source>
</evidence>
<dbReference type="InterPro" id="IPR003594">
    <property type="entry name" value="HATPase_dom"/>
</dbReference>
<feature type="modified residue" description="4-aspartylphosphate" evidence="4">
    <location>
        <position position="645"/>
    </location>
</feature>
<feature type="modified residue" description="4-aspartylphosphate" evidence="4">
    <location>
        <position position="806"/>
    </location>
</feature>
<dbReference type="InterPro" id="IPR011006">
    <property type="entry name" value="CheY-like_superfamily"/>
</dbReference>
<evidence type="ECO:0000259" key="9">
    <source>
        <dbReference type="PROSITE" id="PS50113"/>
    </source>
</evidence>
<dbReference type="Gene3D" id="1.10.287.130">
    <property type="match status" value="1"/>
</dbReference>
<dbReference type="SUPFAM" id="SSF47384">
    <property type="entry name" value="Homodimeric domain of signal transducing histidine kinase"/>
    <property type="match status" value="1"/>
</dbReference>
<feature type="region of interest" description="Disordered" evidence="6">
    <location>
        <begin position="719"/>
        <end position="749"/>
    </location>
</feature>
<dbReference type="SUPFAM" id="SSF55785">
    <property type="entry name" value="PYP-like sensor domain (PAS domain)"/>
    <property type="match status" value="2"/>
</dbReference>
<dbReference type="Pfam" id="PF00512">
    <property type="entry name" value="HisKA"/>
    <property type="match status" value="1"/>
</dbReference>
<dbReference type="InterPro" id="IPR035965">
    <property type="entry name" value="PAS-like_dom_sf"/>
</dbReference>
<dbReference type="Pfam" id="PF02518">
    <property type="entry name" value="HATPase_c"/>
    <property type="match status" value="1"/>
</dbReference>
<keyword evidence="11" id="KW-1185">Reference proteome</keyword>
<dbReference type="EC" id="2.7.13.3" evidence="2"/>
<dbReference type="SUPFAM" id="SSF55874">
    <property type="entry name" value="ATPase domain of HSP90 chaperone/DNA topoisomerase II/histidine kinase"/>
    <property type="match status" value="1"/>
</dbReference>
<dbReference type="InterPro" id="IPR004358">
    <property type="entry name" value="Sig_transdc_His_kin-like_C"/>
</dbReference>
<feature type="domain" description="Histidine kinase" evidence="7">
    <location>
        <begin position="352"/>
        <end position="575"/>
    </location>
</feature>
<proteinExistence type="predicted"/>
<name>A0ABR9PNV5_9BACT</name>
<evidence type="ECO:0000256" key="1">
    <source>
        <dbReference type="ARBA" id="ARBA00000085"/>
    </source>
</evidence>
<dbReference type="Gene3D" id="3.30.565.10">
    <property type="entry name" value="Histidine kinase-like ATPase, C-terminal domain"/>
    <property type="match status" value="1"/>
</dbReference>
<dbReference type="EMBL" id="JAAIYO010000004">
    <property type="protein sequence ID" value="MBE4749603.1"/>
    <property type="molecule type" value="Genomic_DNA"/>
</dbReference>
<dbReference type="PROSITE" id="PS50110">
    <property type="entry name" value="RESPONSE_REGULATORY"/>
    <property type="match status" value="2"/>
</dbReference>
<gene>
    <name evidence="10" type="ORF">G4177_15675</name>
</gene>
<feature type="compositionally biased region" description="Low complexity" evidence="6">
    <location>
        <begin position="727"/>
        <end position="745"/>
    </location>
</feature>
<feature type="domain" description="Response regulatory" evidence="8">
    <location>
        <begin position="595"/>
        <end position="711"/>
    </location>
</feature>
<feature type="domain" description="Response regulatory" evidence="8">
    <location>
        <begin position="757"/>
        <end position="871"/>
    </location>
</feature>